<name>A0ACC2CYZ1_DIPCM</name>
<reference evidence="2" key="1">
    <citation type="journal article" date="2024" name="Proc. Natl. Acad. Sci. U.S.A.">
        <title>Extraordinary preservation of gene collinearity over three hundred million years revealed in homosporous lycophytes.</title>
        <authorList>
            <person name="Li C."/>
            <person name="Wickell D."/>
            <person name="Kuo L.Y."/>
            <person name="Chen X."/>
            <person name="Nie B."/>
            <person name="Liao X."/>
            <person name="Peng D."/>
            <person name="Ji J."/>
            <person name="Jenkins J."/>
            <person name="Williams M."/>
            <person name="Shu S."/>
            <person name="Plott C."/>
            <person name="Barry K."/>
            <person name="Rajasekar S."/>
            <person name="Grimwood J."/>
            <person name="Han X."/>
            <person name="Sun S."/>
            <person name="Hou Z."/>
            <person name="He W."/>
            <person name="Dai G."/>
            <person name="Sun C."/>
            <person name="Schmutz J."/>
            <person name="Leebens-Mack J.H."/>
            <person name="Li F.W."/>
            <person name="Wang L."/>
        </authorList>
    </citation>
    <scope>NUCLEOTIDE SEQUENCE [LARGE SCALE GENOMIC DNA]</scope>
    <source>
        <strain evidence="2">cv. PW_Plant_1</strain>
    </source>
</reference>
<dbReference type="EMBL" id="CM055099">
    <property type="protein sequence ID" value="KAJ7547226.1"/>
    <property type="molecule type" value="Genomic_DNA"/>
</dbReference>
<keyword evidence="2" id="KW-1185">Reference proteome</keyword>
<accession>A0ACC2CYZ1</accession>
<dbReference type="Proteomes" id="UP001162992">
    <property type="component" value="Chromosome 8"/>
</dbReference>
<evidence type="ECO:0000313" key="2">
    <source>
        <dbReference type="Proteomes" id="UP001162992"/>
    </source>
</evidence>
<comment type="caution">
    <text evidence="1">The sequence shown here is derived from an EMBL/GenBank/DDBJ whole genome shotgun (WGS) entry which is preliminary data.</text>
</comment>
<gene>
    <name evidence="1" type="ORF">O6H91_08G075600</name>
</gene>
<sequence length="100" mass="11538">MRCGVKAAVNHLRVFGCLGYLLVPKEKRKKLDQKGIRCNKLWDPTREKFIISRDVIFDEDKHYTPEEVSTEPKTIMGTPTFIVSNQPMRQGTTIGMKKNQ</sequence>
<organism evidence="1 2">
    <name type="scientific">Diphasiastrum complanatum</name>
    <name type="common">Issler's clubmoss</name>
    <name type="synonym">Lycopodium complanatum</name>
    <dbReference type="NCBI Taxonomy" id="34168"/>
    <lineage>
        <taxon>Eukaryota</taxon>
        <taxon>Viridiplantae</taxon>
        <taxon>Streptophyta</taxon>
        <taxon>Embryophyta</taxon>
        <taxon>Tracheophyta</taxon>
        <taxon>Lycopodiopsida</taxon>
        <taxon>Lycopodiales</taxon>
        <taxon>Lycopodiaceae</taxon>
        <taxon>Lycopodioideae</taxon>
        <taxon>Diphasiastrum</taxon>
    </lineage>
</organism>
<protein>
    <submittedName>
        <fullName evidence="1">Uncharacterized protein</fullName>
    </submittedName>
</protein>
<evidence type="ECO:0000313" key="1">
    <source>
        <dbReference type="EMBL" id="KAJ7547226.1"/>
    </source>
</evidence>
<proteinExistence type="predicted"/>